<accession>A0ABY8VSG4</accession>
<proteinExistence type="predicted"/>
<reference evidence="1 2" key="1">
    <citation type="submission" date="2023-05" db="EMBL/GenBank/DDBJ databases">
        <title>Corynebacterium suedekumii sp. nov. and Corynebacterium breve sp. nov. isolated from raw cow's milk.</title>
        <authorList>
            <person name="Baer M.K."/>
            <person name="Mehl L."/>
            <person name="Hellmuth R."/>
            <person name="Marke G."/>
            <person name="Lipski A."/>
        </authorList>
    </citation>
    <scope>NUCLEOTIDE SEQUENCE [LARGE SCALE GENOMIC DNA]</scope>
    <source>
        <strain evidence="1 2">LM112</strain>
    </source>
</reference>
<name>A0ABY8VSG4_9CORY</name>
<evidence type="ECO:0000313" key="1">
    <source>
        <dbReference type="EMBL" id="WIM71104.1"/>
    </source>
</evidence>
<protein>
    <submittedName>
        <fullName evidence="1">Uncharacterized protein</fullName>
    </submittedName>
</protein>
<evidence type="ECO:0000313" key="2">
    <source>
        <dbReference type="Proteomes" id="UP001238805"/>
    </source>
</evidence>
<dbReference type="RefSeq" id="WP_284875679.1">
    <property type="nucleotide sequence ID" value="NZ_CP126970.1"/>
</dbReference>
<dbReference type="EMBL" id="CP126970">
    <property type="protein sequence ID" value="WIM71104.1"/>
    <property type="molecule type" value="Genomic_DNA"/>
</dbReference>
<organism evidence="1 2">
    <name type="scientific">Corynebacterium suedekumii</name>
    <dbReference type="NCBI Taxonomy" id="3049801"/>
    <lineage>
        <taxon>Bacteria</taxon>
        <taxon>Bacillati</taxon>
        <taxon>Actinomycetota</taxon>
        <taxon>Actinomycetes</taxon>
        <taxon>Mycobacteriales</taxon>
        <taxon>Corynebacteriaceae</taxon>
        <taxon>Corynebacterium</taxon>
    </lineage>
</organism>
<gene>
    <name evidence="1" type="ORF">QP029_04680</name>
</gene>
<dbReference type="Proteomes" id="UP001238805">
    <property type="component" value="Chromosome"/>
</dbReference>
<sequence>MTVLAVVDKQDDTVVVWHVQTSADGPSASGILSGAWILGDGEVDPARLDDLLTDATVLPTDGDGLTLEQIRQAIDNSLAEITAAATAAKEANASLTLPRFTAPEQPDPAALAEAYRGEPVGRTAWTWAMAAADLVEAWHTIEGQRRSRKYLQEQFGAEIRPLPLP</sequence>
<keyword evidence="2" id="KW-1185">Reference proteome</keyword>